<dbReference type="Proteomes" id="UP000319801">
    <property type="component" value="Unassembled WGS sequence"/>
</dbReference>
<organism evidence="11 12">
    <name type="scientific">Bagarius yarrelli</name>
    <name type="common">Goonch</name>
    <name type="synonym">Bagrus yarrelli</name>
    <dbReference type="NCBI Taxonomy" id="175774"/>
    <lineage>
        <taxon>Eukaryota</taxon>
        <taxon>Metazoa</taxon>
        <taxon>Chordata</taxon>
        <taxon>Craniata</taxon>
        <taxon>Vertebrata</taxon>
        <taxon>Euteleostomi</taxon>
        <taxon>Actinopterygii</taxon>
        <taxon>Neopterygii</taxon>
        <taxon>Teleostei</taxon>
        <taxon>Ostariophysi</taxon>
        <taxon>Siluriformes</taxon>
        <taxon>Sisoridae</taxon>
        <taxon>Sisorinae</taxon>
        <taxon>Bagarius</taxon>
    </lineage>
</organism>
<feature type="region of interest" description="Disordered" evidence="10">
    <location>
        <begin position="89"/>
        <end position="155"/>
    </location>
</feature>
<evidence type="ECO:0000256" key="3">
    <source>
        <dbReference type="ARBA" id="ARBA00015888"/>
    </source>
</evidence>
<evidence type="ECO:0000313" key="12">
    <source>
        <dbReference type="Proteomes" id="UP000319801"/>
    </source>
</evidence>
<feature type="region of interest" description="Disordered" evidence="10">
    <location>
        <begin position="472"/>
        <end position="499"/>
    </location>
</feature>
<evidence type="ECO:0000256" key="8">
    <source>
        <dbReference type="ARBA" id="ARBA00030898"/>
    </source>
</evidence>
<feature type="region of interest" description="Disordered" evidence="10">
    <location>
        <begin position="601"/>
        <end position="624"/>
    </location>
</feature>
<evidence type="ECO:0000256" key="5">
    <source>
        <dbReference type="ARBA" id="ARBA00023163"/>
    </source>
</evidence>
<gene>
    <name evidence="11" type="ORF">Baya_14556</name>
</gene>
<dbReference type="EMBL" id="VCAZ01000171">
    <property type="protein sequence ID" value="TTB85608.1"/>
    <property type="molecule type" value="Genomic_DNA"/>
</dbReference>
<dbReference type="GO" id="GO:0000124">
    <property type="term" value="C:SAGA complex"/>
    <property type="evidence" value="ECO:0007669"/>
    <property type="project" value="TreeGrafter"/>
</dbReference>
<dbReference type="Pfam" id="PF10198">
    <property type="entry name" value="Ada3"/>
    <property type="match status" value="1"/>
</dbReference>
<evidence type="ECO:0000256" key="7">
    <source>
        <dbReference type="ARBA" id="ARBA00030390"/>
    </source>
</evidence>
<dbReference type="PANTHER" id="PTHR13556">
    <property type="entry name" value="TRANSCRIPTIONAL ADAPTER 3-RELATED"/>
    <property type="match status" value="1"/>
</dbReference>
<dbReference type="InterPro" id="IPR019340">
    <property type="entry name" value="Histone_AcTrfase_su3"/>
</dbReference>
<keyword evidence="4" id="KW-0805">Transcription regulation</keyword>
<dbReference type="InterPro" id="IPR003738">
    <property type="entry name" value="SRAP"/>
</dbReference>
<dbReference type="InterPro" id="IPR036590">
    <property type="entry name" value="SRAP-like"/>
</dbReference>
<evidence type="ECO:0000256" key="6">
    <source>
        <dbReference type="ARBA" id="ARBA00023242"/>
    </source>
</evidence>
<dbReference type="Pfam" id="PF02586">
    <property type="entry name" value="SRAP"/>
    <property type="match status" value="1"/>
</dbReference>
<feature type="region of interest" description="Disordered" evidence="10">
    <location>
        <begin position="719"/>
        <end position="807"/>
    </location>
</feature>
<evidence type="ECO:0000256" key="1">
    <source>
        <dbReference type="ARBA" id="ARBA00004123"/>
    </source>
</evidence>
<dbReference type="AlphaFoldDB" id="A0A556V9E4"/>
<comment type="similarity">
    <text evidence="2">Belongs to the NGG1 family.</text>
</comment>
<evidence type="ECO:0000256" key="9">
    <source>
        <dbReference type="ARBA" id="ARBA00031130"/>
    </source>
</evidence>
<dbReference type="GO" id="GO:0106300">
    <property type="term" value="P:protein-DNA covalent cross-linking repair"/>
    <property type="evidence" value="ECO:0007669"/>
    <property type="project" value="InterPro"/>
</dbReference>
<feature type="compositionally biased region" description="Basic and acidic residues" evidence="10">
    <location>
        <begin position="762"/>
        <end position="774"/>
    </location>
</feature>
<keyword evidence="6" id="KW-0539">Nucleus</keyword>
<dbReference type="GO" id="GO:0003697">
    <property type="term" value="F:single-stranded DNA binding"/>
    <property type="evidence" value="ECO:0007669"/>
    <property type="project" value="InterPro"/>
</dbReference>
<dbReference type="GO" id="GO:0005634">
    <property type="term" value="C:nucleus"/>
    <property type="evidence" value="ECO:0007669"/>
    <property type="project" value="UniProtKB-SubCell"/>
</dbReference>
<dbReference type="OrthoDB" id="1232at2759"/>
<accession>A0A556V9E4</accession>
<feature type="compositionally biased region" description="Basic and acidic residues" evidence="10">
    <location>
        <begin position="601"/>
        <end position="623"/>
    </location>
</feature>
<evidence type="ECO:0000256" key="10">
    <source>
        <dbReference type="SAM" id="MobiDB-lite"/>
    </source>
</evidence>
<name>A0A556V9E4_BAGYA</name>
<reference evidence="11 12" key="1">
    <citation type="journal article" date="2019" name="Genome Biol. Evol.">
        <title>Whole-Genome Sequencing of the Giant Devil Catfish, Bagarius yarrelli.</title>
        <authorList>
            <person name="Jiang W."/>
            <person name="Lv Y."/>
            <person name="Cheng L."/>
            <person name="Yang K."/>
            <person name="Chao B."/>
            <person name="Wang X."/>
            <person name="Li Y."/>
            <person name="Pan X."/>
            <person name="You X."/>
            <person name="Zhang Y."/>
            <person name="Yang J."/>
            <person name="Li J."/>
            <person name="Zhang X."/>
            <person name="Liu S."/>
            <person name="Sun C."/>
            <person name="Yang J."/>
            <person name="Shi Q."/>
        </authorList>
    </citation>
    <scope>NUCLEOTIDE SEQUENCE [LARGE SCALE GENOMIC DNA]</scope>
    <source>
        <strain evidence="11">JWS20170419001</strain>
        <tissue evidence="11">Muscle</tissue>
    </source>
</reference>
<keyword evidence="12" id="KW-1185">Reference proteome</keyword>
<feature type="compositionally biased region" description="Polar residues" evidence="10">
    <location>
        <begin position="780"/>
        <end position="789"/>
    </location>
</feature>
<evidence type="ECO:0000256" key="2">
    <source>
        <dbReference type="ARBA" id="ARBA00005330"/>
    </source>
</evidence>
<dbReference type="PANTHER" id="PTHR13556:SF2">
    <property type="entry name" value="TRANSCRIPTIONAL ADAPTER 3"/>
    <property type="match status" value="1"/>
</dbReference>
<evidence type="ECO:0000256" key="4">
    <source>
        <dbReference type="ARBA" id="ARBA00023015"/>
    </source>
</evidence>
<dbReference type="SUPFAM" id="SSF143081">
    <property type="entry name" value="BB1717-like"/>
    <property type="match status" value="1"/>
</dbReference>
<feature type="compositionally biased region" description="Low complexity" evidence="10">
    <location>
        <begin position="733"/>
        <end position="747"/>
    </location>
</feature>
<proteinExistence type="inferred from homology"/>
<dbReference type="GO" id="GO:0006357">
    <property type="term" value="P:regulation of transcription by RNA polymerase II"/>
    <property type="evidence" value="ECO:0007669"/>
    <property type="project" value="TreeGrafter"/>
</dbReference>
<keyword evidence="5" id="KW-0804">Transcription</keyword>
<sequence length="807" mass="91450">MSELKDCPPLKYYDFKPVEHVKLCPRYTAVLGRSEDDGIGIEELDTLQLELETLLSSASRRLRALEEQRQILTDWQDKKGDKRFLKIGKEVDPAASSRHPKPKKPKLEGKAGHGPSPGPGRPKSKNLQPKVQEYEFSEDPQDIPRNPKNDTPNRFWASVEPYCADITNEEIRVLEDLLKPPEDEAEYYKIPALGKHYSQRWAQEDLLEEQREGARVSDKKKSMLGPLSEIDAKDVDALLKKSESQHEPPEDGCPFGPLTQRLLQALVEENIISPMEDSPIPDIPVKDDGAGTSPRSQGKAFSVPHTRSLEARIREELVAQGLFDSDERQGVGGESEDEVLAELQKRQAELKALSAHNRARKQELLRLAREEMRKQELRQCVRVADNEVMEAFRRIMAARQKKRTPTKKEKDQAWKALKERERILKQLDAKVRYSASQSNNTLINRFGFCDTSPLMCGRTACTLAPDEVRRASSYRDRSGKKRQPQWRGGDADKYRPSYNKSPQSFSPVLLLVRVGQEAAVDECVLATMRWGLVPAWFRESDPSKMQYSTSNCRSESLLEKKSYKDPLLKGQRCVILADGFYEWRRQQKDKQPFFIYFPQSQREEQDEMRKDGQSGEGVIKGDAEDGGDWTGWRLLTIAGLFDCWTPPGGGEVLYTYTVITVNASPNLQNIHDRMPAVLDGDEEVRRWLDFGEVRSLDALRLLQSKSCLTFHPVSSIVNNSRNNSPECLQPLDPKVASKSPSKVSASSRMMINWLKNSPGKRKTPDDSEPKKPEENPAAANHSSRGTGLMQQWLMGNGASKKPRTSNI</sequence>
<comment type="subcellular location">
    <subcellularLocation>
        <location evidence="1">Nucleus</location>
    </subcellularLocation>
</comment>
<comment type="caution">
    <text evidence="11">The sequence shown here is derived from an EMBL/GenBank/DDBJ whole genome shotgun (WGS) entry which is preliminary data.</text>
</comment>
<protein>
    <recommendedName>
        <fullName evidence="3">Abasic site processing protein HMCES</fullName>
    </recommendedName>
    <alternativeName>
        <fullName evidence="7">Embryonic stem cell-specific 5-hydroxymethylcytosine-binding protein</fullName>
    </alternativeName>
    <alternativeName>
        <fullName evidence="8">Peptidase HMCES</fullName>
    </alternativeName>
    <alternativeName>
        <fullName evidence="9">SRAP domain-containing protein 1</fullName>
    </alternativeName>
</protein>
<dbReference type="Gene3D" id="3.90.1680.10">
    <property type="entry name" value="SOS response associated peptidase-like"/>
    <property type="match status" value="1"/>
</dbReference>
<evidence type="ECO:0000313" key="11">
    <source>
        <dbReference type="EMBL" id="TTB85608.1"/>
    </source>
</evidence>
<dbReference type="GO" id="GO:0003713">
    <property type="term" value="F:transcription coactivator activity"/>
    <property type="evidence" value="ECO:0007669"/>
    <property type="project" value="TreeGrafter"/>
</dbReference>